<proteinExistence type="predicted"/>
<feature type="compositionally biased region" description="Basic and acidic residues" evidence="1">
    <location>
        <begin position="20"/>
        <end position="35"/>
    </location>
</feature>
<evidence type="ECO:0000259" key="2">
    <source>
        <dbReference type="PROSITE" id="PS50209"/>
    </source>
</evidence>
<dbReference type="CDD" id="cd01671">
    <property type="entry name" value="CARD"/>
    <property type="match status" value="2"/>
</dbReference>
<feature type="region of interest" description="Disordered" evidence="1">
    <location>
        <begin position="1"/>
        <end position="82"/>
    </location>
</feature>
<evidence type="ECO:0000313" key="3">
    <source>
        <dbReference type="EMBL" id="VDI79767.1"/>
    </source>
</evidence>
<dbReference type="PANTHER" id="PTHR15034:SF5">
    <property type="entry name" value="DEATH DOMAIN-CONTAINING PROTEIN CRADD"/>
    <property type="match status" value="1"/>
</dbReference>
<protein>
    <recommendedName>
        <fullName evidence="2">CARD domain-containing protein</fullName>
    </recommendedName>
</protein>
<feature type="domain" description="CARD" evidence="2">
    <location>
        <begin position="91"/>
        <end position="166"/>
    </location>
</feature>
<accession>A0A8B6HJU1</accession>
<dbReference type="Pfam" id="PF00619">
    <property type="entry name" value="CARD"/>
    <property type="match status" value="2"/>
</dbReference>
<dbReference type="InterPro" id="IPR001315">
    <property type="entry name" value="CARD"/>
</dbReference>
<dbReference type="GO" id="GO:0070513">
    <property type="term" value="F:death domain binding"/>
    <property type="evidence" value="ECO:0007669"/>
    <property type="project" value="InterPro"/>
</dbReference>
<dbReference type="InterPro" id="IPR011029">
    <property type="entry name" value="DEATH-like_dom_sf"/>
</dbReference>
<evidence type="ECO:0000256" key="1">
    <source>
        <dbReference type="SAM" id="MobiDB-lite"/>
    </source>
</evidence>
<evidence type="ECO:0000313" key="4">
    <source>
        <dbReference type="Proteomes" id="UP000596742"/>
    </source>
</evidence>
<feature type="compositionally biased region" description="Polar residues" evidence="1">
    <location>
        <begin position="36"/>
        <end position="46"/>
    </location>
</feature>
<comment type="caution">
    <text evidence="3">The sequence shown here is derived from an EMBL/GenBank/DDBJ whole genome shotgun (WGS) entry which is preliminary data.</text>
</comment>
<dbReference type="GO" id="GO:0042981">
    <property type="term" value="P:regulation of apoptotic process"/>
    <property type="evidence" value="ECO:0007669"/>
    <property type="project" value="InterPro"/>
</dbReference>
<dbReference type="EMBL" id="UYJE01010115">
    <property type="protein sequence ID" value="VDI79767.1"/>
    <property type="molecule type" value="Genomic_DNA"/>
</dbReference>
<dbReference type="InterPro" id="IPR037939">
    <property type="entry name" value="CRADD"/>
</dbReference>
<gene>
    <name evidence="3" type="ORF">MGAL_10B066338</name>
</gene>
<dbReference type="AlphaFoldDB" id="A0A8B6HJU1"/>
<sequence>MGQNKSKERKSTQEISSVNDDDKTDNTAIYHRIENQSDQTVASTSLNKRHHYEPTKKHETGSTPQCITERVDNPKNKSQSQVGIQPYYDEIIRSAELDKTVLDHLISKCAILIEDREEIVKLPTQFERNKAILDILTERPYNTYNLFKDVLLQSNPNNSNVIELAKIMHLTESNDEPIDLQPLTINVGEHIIKLQKNYMLLVHNIESTTNISDHLLQEGVLENEDREEICAPGLTIHESNRRLLAKCLWKSKSAYDIFLEALRNDKVYSEYANGTDNTPVTDQDVEKYKIGINQLKKRQKAKEIRFTGI</sequence>
<dbReference type="OrthoDB" id="6097640at2759"/>
<reference evidence="3" key="1">
    <citation type="submission" date="2018-11" db="EMBL/GenBank/DDBJ databases">
        <authorList>
            <person name="Alioto T."/>
            <person name="Alioto T."/>
        </authorList>
    </citation>
    <scope>NUCLEOTIDE SEQUENCE</scope>
</reference>
<dbReference type="PROSITE" id="PS50209">
    <property type="entry name" value="CARD"/>
    <property type="match status" value="2"/>
</dbReference>
<name>A0A8B6HJU1_MYTGA</name>
<dbReference type="Proteomes" id="UP000596742">
    <property type="component" value="Unassembled WGS sequence"/>
</dbReference>
<dbReference type="Gene3D" id="1.10.533.10">
    <property type="entry name" value="Death Domain, Fas"/>
    <property type="match status" value="2"/>
</dbReference>
<feature type="domain" description="CARD" evidence="2">
    <location>
        <begin position="194"/>
        <end position="264"/>
    </location>
</feature>
<dbReference type="PANTHER" id="PTHR15034">
    <property type="entry name" value="DEATH DOMAIN-CONTAINING PROTEIN CRADD"/>
    <property type="match status" value="1"/>
</dbReference>
<organism evidence="3 4">
    <name type="scientific">Mytilus galloprovincialis</name>
    <name type="common">Mediterranean mussel</name>
    <dbReference type="NCBI Taxonomy" id="29158"/>
    <lineage>
        <taxon>Eukaryota</taxon>
        <taxon>Metazoa</taxon>
        <taxon>Spiralia</taxon>
        <taxon>Lophotrochozoa</taxon>
        <taxon>Mollusca</taxon>
        <taxon>Bivalvia</taxon>
        <taxon>Autobranchia</taxon>
        <taxon>Pteriomorphia</taxon>
        <taxon>Mytilida</taxon>
        <taxon>Mytiloidea</taxon>
        <taxon>Mytilidae</taxon>
        <taxon>Mytilinae</taxon>
        <taxon>Mytilus</taxon>
    </lineage>
</organism>
<feature type="compositionally biased region" description="Basic and acidic residues" evidence="1">
    <location>
        <begin position="1"/>
        <end position="12"/>
    </location>
</feature>
<dbReference type="GO" id="GO:0002020">
    <property type="term" value="F:protease binding"/>
    <property type="evidence" value="ECO:0007669"/>
    <property type="project" value="InterPro"/>
</dbReference>
<keyword evidence="4" id="KW-1185">Reference proteome</keyword>
<dbReference type="SUPFAM" id="SSF47986">
    <property type="entry name" value="DEATH domain"/>
    <property type="match status" value="2"/>
</dbReference>